<dbReference type="Pfam" id="PF16784">
    <property type="entry name" value="HNHc_6"/>
    <property type="match status" value="1"/>
</dbReference>
<proteinExistence type="predicted"/>
<accession>A0ABQ0VC66</accession>
<reference evidence="1 2" key="1">
    <citation type="submission" date="2019-07" db="EMBL/GenBank/DDBJ databases">
        <title>Whole genome shotgun sequence of Enterococcus mundtii NBRC 100490.</title>
        <authorList>
            <person name="Hosoyama A."/>
            <person name="Uohara A."/>
            <person name="Ohji S."/>
            <person name="Ichikawa N."/>
        </authorList>
    </citation>
    <scope>NUCLEOTIDE SEQUENCE [LARGE SCALE GENOMIC DNA]</scope>
    <source>
        <strain evidence="1 2">NBRC 100490</strain>
    </source>
</reference>
<organism evidence="1 2">
    <name type="scientific">Enterococcus mundtii</name>
    <dbReference type="NCBI Taxonomy" id="53346"/>
    <lineage>
        <taxon>Bacteria</taxon>
        <taxon>Bacillati</taxon>
        <taxon>Bacillota</taxon>
        <taxon>Bacilli</taxon>
        <taxon>Lactobacillales</taxon>
        <taxon>Enterococcaceae</taxon>
        <taxon>Enterococcus</taxon>
    </lineage>
</organism>
<evidence type="ECO:0008006" key="3">
    <source>
        <dbReference type="Google" id="ProtNLM"/>
    </source>
</evidence>
<sequence length="232" mass="27170">MKVFGKLISVSGNKITLELEDKANIKRISTFSDGAVPTVEVDVKDARKITAAQRKFIFALCNDCDDWMGIERGYMRQWFRDHFEFYYGYDNFSLSNCSEEEATLFIDLILDFVFKHEVPLPKGIQINLIPKNQQHYFYLCLKYRICCISGQPNAEIAHYNAVGNRKRKKVDHRKLLLMSLSHKYHMEQHQIGIKEFMNKYHVAPIYLDTETVIELGLMTRKQVDEMDSMAHE</sequence>
<dbReference type="GeneID" id="60999704"/>
<dbReference type="Proteomes" id="UP000321175">
    <property type="component" value="Unassembled WGS sequence"/>
</dbReference>
<dbReference type="EMBL" id="BJWA01000007">
    <property type="protein sequence ID" value="GEL80088.1"/>
    <property type="molecule type" value="Genomic_DNA"/>
</dbReference>
<keyword evidence="2" id="KW-1185">Reference proteome</keyword>
<dbReference type="InterPro" id="IPR041242">
    <property type="entry name" value="HNHc_6"/>
</dbReference>
<gene>
    <name evidence="1" type="ORF">EMU01_12320</name>
</gene>
<evidence type="ECO:0000313" key="1">
    <source>
        <dbReference type="EMBL" id="GEL80088.1"/>
    </source>
</evidence>
<protein>
    <recommendedName>
        <fullName evidence="3">Phage protein</fullName>
    </recommendedName>
</protein>
<comment type="caution">
    <text evidence="1">The sequence shown here is derived from an EMBL/GenBank/DDBJ whole genome shotgun (WGS) entry which is preliminary data.</text>
</comment>
<dbReference type="RefSeq" id="WP_071866795.1">
    <property type="nucleotide sequence ID" value="NZ_BJWA01000007.1"/>
</dbReference>
<evidence type="ECO:0000313" key="2">
    <source>
        <dbReference type="Proteomes" id="UP000321175"/>
    </source>
</evidence>
<name>A0ABQ0VC66_ENTMU</name>